<dbReference type="EC" id="3.4.21.108" evidence="7"/>
<evidence type="ECO:0000259" key="6">
    <source>
        <dbReference type="PROSITE" id="PS50106"/>
    </source>
</evidence>
<name>K9U940_CHRTP</name>
<dbReference type="InParanoid" id="K9U940"/>
<accession>K9U940</accession>
<dbReference type="GO" id="GO:0006508">
    <property type="term" value="P:proteolysis"/>
    <property type="evidence" value="ECO:0007669"/>
    <property type="project" value="UniProtKB-KW"/>
</dbReference>
<keyword evidence="5" id="KW-0812">Transmembrane</keyword>
<feature type="domain" description="PDZ" evidence="6">
    <location>
        <begin position="326"/>
        <end position="410"/>
    </location>
</feature>
<reference evidence="7 8" key="1">
    <citation type="submission" date="2012-06" db="EMBL/GenBank/DDBJ databases">
        <title>Finished plasmid 1 of genome of Chroococcidiopsis thermalis PCC 7203.</title>
        <authorList>
            <consortium name="US DOE Joint Genome Institute"/>
            <person name="Gugger M."/>
            <person name="Coursin T."/>
            <person name="Rippka R."/>
            <person name="Tandeau De Marsac N."/>
            <person name="Huntemann M."/>
            <person name="Wei C.-L."/>
            <person name="Han J."/>
            <person name="Detter J.C."/>
            <person name="Han C."/>
            <person name="Tapia R."/>
            <person name="Davenport K."/>
            <person name="Daligault H."/>
            <person name="Erkkila T."/>
            <person name="Gu W."/>
            <person name="Munk A.C.C."/>
            <person name="Teshima H."/>
            <person name="Xu Y."/>
            <person name="Chain P."/>
            <person name="Chen A."/>
            <person name="Krypides N."/>
            <person name="Mavromatis K."/>
            <person name="Markowitz V."/>
            <person name="Szeto E."/>
            <person name="Ivanova N."/>
            <person name="Mikhailova N."/>
            <person name="Ovchinnikova G."/>
            <person name="Pagani I."/>
            <person name="Pati A."/>
            <person name="Goodwin L."/>
            <person name="Peters L."/>
            <person name="Pitluck S."/>
            <person name="Woyke T."/>
            <person name="Kerfeld C."/>
        </authorList>
    </citation>
    <scope>NUCLEOTIDE SEQUENCE [LARGE SCALE GENOMIC DNA]</scope>
    <source>
        <strain evidence="7 8">PCC 7203</strain>
        <plasmid evidence="7 8">pCHRO.01</plasmid>
    </source>
</reference>
<dbReference type="OrthoDB" id="9807133at2"/>
<dbReference type="InterPro" id="IPR001940">
    <property type="entry name" value="Peptidase_S1C"/>
</dbReference>
<evidence type="ECO:0000313" key="7">
    <source>
        <dbReference type="EMBL" id="AFY90966.1"/>
    </source>
</evidence>
<dbReference type="PROSITE" id="PS50106">
    <property type="entry name" value="PDZ"/>
    <property type="match status" value="1"/>
</dbReference>
<protein>
    <submittedName>
        <fullName evidence="7">HtrA2 peptidase</fullName>
        <ecNumber evidence="7">3.4.21.108</ecNumber>
    </submittedName>
</protein>
<evidence type="ECO:0000256" key="2">
    <source>
        <dbReference type="ARBA" id="ARBA00022670"/>
    </source>
</evidence>
<dbReference type="NCBIfam" id="NF041521">
    <property type="entry name" value="HhoA_HhoB_HtrA"/>
    <property type="match status" value="1"/>
</dbReference>
<dbReference type="SUPFAM" id="SSF50494">
    <property type="entry name" value="Trypsin-like serine proteases"/>
    <property type="match status" value="1"/>
</dbReference>
<evidence type="ECO:0000256" key="5">
    <source>
        <dbReference type="SAM" id="Phobius"/>
    </source>
</evidence>
<dbReference type="HOGENOM" id="CLU_020120_1_2_3"/>
<comment type="similarity">
    <text evidence="1">Belongs to the peptidase S1C family.</text>
</comment>
<evidence type="ECO:0000256" key="3">
    <source>
        <dbReference type="ARBA" id="ARBA00022801"/>
    </source>
</evidence>
<dbReference type="SUPFAM" id="SSF50156">
    <property type="entry name" value="PDZ domain-like"/>
    <property type="match status" value="1"/>
</dbReference>
<feature type="transmembrane region" description="Helical" evidence="5">
    <location>
        <begin position="39"/>
        <end position="59"/>
    </location>
</feature>
<dbReference type="PATRIC" id="fig|251229.3.peg.6560"/>
<dbReference type="FunCoup" id="K9U940">
    <property type="interactions" value="556"/>
</dbReference>
<keyword evidence="8" id="KW-1185">Reference proteome</keyword>
<dbReference type="InterPro" id="IPR036034">
    <property type="entry name" value="PDZ_sf"/>
</dbReference>
<dbReference type="InterPro" id="IPR001478">
    <property type="entry name" value="PDZ"/>
</dbReference>
<dbReference type="PANTHER" id="PTHR22939">
    <property type="entry name" value="SERINE PROTEASE FAMILY S1C HTRA-RELATED"/>
    <property type="match status" value="1"/>
</dbReference>
<evidence type="ECO:0000256" key="1">
    <source>
        <dbReference type="ARBA" id="ARBA00010541"/>
    </source>
</evidence>
<dbReference type="Pfam" id="PF13365">
    <property type="entry name" value="Trypsin_2"/>
    <property type="match status" value="1"/>
</dbReference>
<sequence length="427" mass="44491">MKTDLPESQSDSDRIDDLNLNCSDSKVYTNRNSNNKNSATYLTLGLATLAAIVAGSYAFKNDSTGVAQQSRSPIATPTTSTPVGKLTNSTDPNFIAAVVQSVGSAVVRIDSTRTATNTAPAIFQDPLFRQFFGSEIPTPPTKQIERGIGSGFIINPNGEILTNAHVVQGVDTVTVTLKNGRSFKGSVMGSDPVSDIAVVKIQANNLPTVALGDSNQLKPGDLAIAIGNPLGLDNTVTSGIISATGRGNIGAANERVNFIQTDAAINPGNSGGPLLNSQGQAIGINTAIIQDAQGIGFAIPMNQAKSIAQQLIAKGSVKHPYLGIQMVTLTPDIQQSLNNDPNSGITVDANQGVLVAKVLPNSPADRAGLRTGDVIQKINGQLVPSASDLQQIVEENQVGSSLELELNRHGQPLNLFVKTAAMPNLGQ</sequence>
<proteinExistence type="inferred from homology"/>
<dbReference type="InterPro" id="IPR048172">
    <property type="entry name" value="HhoA_HhoB_HtrA-like"/>
</dbReference>
<evidence type="ECO:0000313" key="8">
    <source>
        <dbReference type="Proteomes" id="UP000010384"/>
    </source>
</evidence>
<dbReference type="PRINTS" id="PR00834">
    <property type="entry name" value="PROTEASES2C"/>
</dbReference>
<dbReference type="Gene3D" id="2.30.42.10">
    <property type="match status" value="1"/>
</dbReference>
<evidence type="ECO:0000256" key="4">
    <source>
        <dbReference type="SAM" id="MobiDB-lite"/>
    </source>
</evidence>
<feature type="region of interest" description="Disordered" evidence="4">
    <location>
        <begin position="65"/>
        <end position="87"/>
    </location>
</feature>
<organism evidence="7 8">
    <name type="scientific">Chroococcidiopsis thermalis (strain PCC 7203)</name>
    <dbReference type="NCBI Taxonomy" id="251229"/>
    <lineage>
        <taxon>Bacteria</taxon>
        <taxon>Bacillati</taxon>
        <taxon>Cyanobacteriota</taxon>
        <taxon>Cyanophyceae</taxon>
        <taxon>Chroococcidiopsidales</taxon>
        <taxon>Chroococcidiopsidaceae</taxon>
        <taxon>Chroococcidiopsis</taxon>
    </lineage>
</organism>
<dbReference type="SMART" id="SM00228">
    <property type="entry name" value="PDZ"/>
    <property type="match status" value="1"/>
</dbReference>
<keyword evidence="2" id="KW-0645">Protease</keyword>
<dbReference type="RefSeq" id="WP_015162904.1">
    <property type="nucleotide sequence ID" value="NC_019699.1"/>
</dbReference>
<dbReference type="AlphaFoldDB" id="K9U940"/>
<dbReference type="Gene3D" id="2.40.10.10">
    <property type="entry name" value="Trypsin-like serine proteases"/>
    <property type="match status" value="2"/>
</dbReference>
<keyword evidence="5" id="KW-0472">Membrane</keyword>
<dbReference type="EMBL" id="CP003598">
    <property type="protein sequence ID" value="AFY90966.1"/>
    <property type="molecule type" value="Genomic_DNA"/>
</dbReference>
<dbReference type="Pfam" id="PF13180">
    <property type="entry name" value="PDZ_2"/>
    <property type="match status" value="1"/>
</dbReference>
<keyword evidence="5" id="KW-1133">Transmembrane helix</keyword>
<dbReference type="GO" id="GO:0004252">
    <property type="term" value="F:serine-type endopeptidase activity"/>
    <property type="evidence" value="ECO:0007669"/>
    <property type="project" value="InterPro"/>
</dbReference>
<dbReference type="Proteomes" id="UP000010384">
    <property type="component" value="Plasmid pCHRO.01"/>
</dbReference>
<dbReference type="InterPro" id="IPR009003">
    <property type="entry name" value="Peptidase_S1_PA"/>
</dbReference>
<keyword evidence="7" id="KW-0614">Plasmid</keyword>
<dbReference type="InterPro" id="IPR043504">
    <property type="entry name" value="Peptidase_S1_PA_chymotrypsin"/>
</dbReference>
<dbReference type="KEGG" id="cthe:Chro_5611"/>
<dbReference type="PANTHER" id="PTHR22939:SF129">
    <property type="entry name" value="SERINE PROTEASE HTRA2, MITOCHONDRIAL"/>
    <property type="match status" value="1"/>
</dbReference>
<geneLocation type="plasmid" evidence="7 8">
    <name>pCHRO.01</name>
</geneLocation>
<gene>
    <name evidence="7" type="ORF">Chro_5611</name>
</gene>
<keyword evidence="3 7" id="KW-0378">Hydrolase</keyword>